<dbReference type="EMBL" id="CP013290">
    <property type="protein sequence ID" value="APH01192.1"/>
    <property type="molecule type" value="Genomic_DNA"/>
</dbReference>
<evidence type="ECO:0000313" key="2">
    <source>
        <dbReference type="EMBL" id="APH01192.1"/>
    </source>
</evidence>
<dbReference type="PANTHER" id="PTHR46732">
    <property type="entry name" value="ATP-DEPENDENT PROTEASE LA (LON) DOMAIN PROTEIN"/>
    <property type="match status" value="1"/>
</dbReference>
<dbReference type="InterPro" id="IPR046336">
    <property type="entry name" value="Lon_prtase_N_sf"/>
</dbReference>
<dbReference type="Gene3D" id="2.30.130.40">
    <property type="entry name" value="LON domain-like"/>
    <property type="match status" value="1"/>
</dbReference>
<protein>
    <recommendedName>
        <fullName evidence="1">Lon N-terminal domain-containing protein</fullName>
    </recommendedName>
</protein>
<dbReference type="Proteomes" id="UP000182938">
    <property type="component" value="Chromosome"/>
</dbReference>
<dbReference type="KEGG" id="jte:ASJ30_06240"/>
<dbReference type="InterPro" id="IPR003111">
    <property type="entry name" value="Lon_prtase_N"/>
</dbReference>
<proteinExistence type="predicted"/>
<evidence type="ECO:0000259" key="1">
    <source>
        <dbReference type="PROSITE" id="PS51787"/>
    </source>
</evidence>
<dbReference type="PROSITE" id="PS51787">
    <property type="entry name" value="LON_N"/>
    <property type="match status" value="1"/>
</dbReference>
<gene>
    <name evidence="2" type="ORF">ASJ30_06240</name>
</gene>
<name>A0A1L3MFT3_9MICO</name>
<dbReference type="RefSeq" id="WP_072624351.1">
    <property type="nucleotide sequence ID" value="NZ_CP013290.1"/>
</dbReference>
<dbReference type="Pfam" id="PF02190">
    <property type="entry name" value="LON_substr_bdg"/>
    <property type="match status" value="1"/>
</dbReference>
<reference evidence="2 3" key="1">
    <citation type="submission" date="2015-11" db="EMBL/GenBank/DDBJ databases">
        <authorList>
            <person name="Zhang Y."/>
            <person name="Guo Z."/>
        </authorList>
    </citation>
    <scope>NUCLEOTIDE SEQUENCE [LARGE SCALE GENOMIC DNA]</scope>
    <source>
        <strain evidence="2 3">YFY001</strain>
    </source>
</reference>
<dbReference type="SMART" id="SM00464">
    <property type="entry name" value="LON"/>
    <property type="match status" value="1"/>
</dbReference>
<dbReference type="InterPro" id="IPR015947">
    <property type="entry name" value="PUA-like_sf"/>
</dbReference>
<dbReference type="PANTHER" id="PTHR46732:SF8">
    <property type="entry name" value="ATP-DEPENDENT PROTEASE LA (LON) DOMAIN PROTEIN"/>
    <property type="match status" value="1"/>
</dbReference>
<evidence type="ECO:0000313" key="3">
    <source>
        <dbReference type="Proteomes" id="UP000182938"/>
    </source>
</evidence>
<dbReference type="SUPFAM" id="SSF88697">
    <property type="entry name" value="PUA domain-like"/>
    <property type="match status" value="1"/>
</dbReference>
<organism evidence="2 3">
    <name type="scientific">Janibacter indicus</name>
    <dbReference type="NCBI Taxonomy" id="857417"/>
    <lineage>
        <taxon>Bacteria</taxon>
        <taxon>Bacillati</taxon>
        <taxon>Actinomycetota</taxon>
        <taxon>Actinomycetes</taxon>
        <taxon>Micrococcales</taxon>
        <taxon>Intrasporangiaceae</taxon>
        <taxon>Janibacter</taxon>
    </lineage>
</organism>
<dbReference type="AlphaFoldDB" id="A0A1L3MFT3"/>
<accession>A0A1L3MFT3</accession>
<sequence>MDVLPMFPLGTVLLPGQPLPLQVFEPRYLTMLRDVAAGDGRFGVVLIERGFEVGGGDQRFAIGCVASIEQVRPMGGGRVGLIARGQERIEVARWLPDDPYPRAEITRLPDLTWADDDAPRLAETERTVRRALTVMSEYRSPTLPADIELADDPVTRSWQLAWVAQLGALDQLALLRSSSLGELLETTAHLTSEALELLPLQSPDKPD</sequence>
<feature type="domain" description="Lon N-terminal" evidence="1">
    <location>
        <begin position="1"/>
        <end position="195"/>
    </location>
</feature>
<keyword evidence="3" id="KW-1185">Reference proteome</keyword>